<dbReference type="InParanoid" id="A0A1B7N8Q3"/>
<gene>
    <name evidence="2" type="ORF">K503DRAFT_524297</name>
</gene>
<evidence type="ECO:0000256" key="1">
    <source>
        <dbReference type="SAM" id="MobiDB-lite"/>
    </source>
</evidence>
<accession>A0A1B7N8Q3</accession>
<dbReference type="EMBL" id="KV448186">
    <property type="protein sequence ID" value="OAX41241.1"/>
    <property type="molecule type" value="Genomic_DNA"/>
</dbReference>
<dbReference type="AlphaFoldDB" id="A0A1B7N8Q3"/>
<evidence type="ECO:0000313" key="2">
    <source>
        <dbReference type="EMBL" id="OAX41241.1"/>
    </source>
</evidence>
<sequence length="397" mass="42157">MSHTRRQSSSPRKPTRTSEPLSSLDQTTQNGAHSLAHELAVALMPEPGGGSRLLAEEFGIDYDEGAEGIDDDNDDVHGEEVHGVHTPGDSLAEEIGSSLADEMGGSSLADELGDNGGTDEDASEGVAEGLDGELDDDSSAPRIQAQDAMEILAQNLASTDQFIAHLRAVDSAPSLSPLHSKPSSTPNAASSAHVLEMLASDMVRAINDAAKERESQVRELIAYDLEIRRIASEVGGNDVLGELDDIDEGEIEPTPTKLDAVAEEDELESSYAPSLSSPQKPSFAAPQPSNAAAPLPHLVQLRTHTAALLSSLTTISEQAQVNGAATADSGRRIRALKNRFGGLRGEWEGAERSRGRIERWEQEGGDLNAKKVVEEHLVAFQKAVDEAALKTQAIMAR</sequence>
<reference evidence="2 3" key="1">
    <citation type="submission" date="2016-06" db="EMBL/GenBank/DDBJ databases">
        <title>Comparative genomics of the ectomycorrhizal sister species Rhizopogon vinicolor and Rhizopogon vesiculosus (Basidiomycota: Boletales) reveals a divergence of the mating type B locus.</title>
        <authorList>
            <consortium name="DOE Joint Genome Institute"/>
            <person name="Mujic A.B."/>
            <person name="Kuo A."/>
            <person name="Tritt A."/>
            <person name="Lipzen A."/>
            <person name="Chen C."/>
            <person name="Johnson J."/>
            <person name="Sharma A."/>
            <person name="Barry K."/>
            <person name="Grigoriev I.V."/>
            <person name="Spatafora J.W."/>
        </authorList>
    </citation>
    <scope>NUCLEOTIDE SEQUENCE [LARGE SCALE GENOMIC DNA]</scope>
    <source>
        <strain evidence="2 3">AM-OR11-026</strain>
    </source>
</reference>
<organism evidence="2 3">
    <name type="scientific">Rhizopogon vinicolor AM-OR11-026</name>
    <dbReference type="NCBI Taxonomy" id="1314800"/>
    <lineage>
        <taxon>Eukaryota</taxon>
        <taxon>Fungi</taxon>
        <taxon>Dikarya</taxon>
        <taxon>Basidiomycota</taxon>
        <taxon>Agaricomycotina</taxon>
        <taxon>Agaricomycetes</taxon>
        <taxon>Agaricomycetidae</taxon>
        <taxon>Boletales</taxon>
        <taxon>Suillineae</taxon>
        <taxon>Rhizopogonaceae</taxon>
        <taxon>Rhizopogon</taxon>
    </lineage>
</organism>
<name>A0A1B7N8Q3_9AGAM</name>
<feature type="region of interest" description="Disordered" evidence="1">
    <location>
        <begin position="63"/>
        <end position="139"/>
    </location>
</feature>
<feature type="region of interest" description="Disordered" evidence="1">
    <location>
        <begin position="262"/>
        <end position="291"/>
    </location>
</feature>
<proteinExistence type="predicted"/>
<feature type="region of interest" description="Disordered" evidence="1">
    <location>
        <begin position="1"/>
        <end position="37"/>
    </location>
</feature>
<feature type="compositionally biased region" description="Polar residues" evidence="1">
    <location>
        <begin position="271"/>
        <end position="280"/>
    </location>
</feature>
<dbReference type="Proteomes" id="UP000092154">
    <property type="component" value="Unassembled WGS sequence"/>
</dbReference>
<dbReference type="OrthoDB" id="3364905at2759"/>
<feature type="compositionally biased region" description="Acidic residues" evidence="1">
    <location>
        <begin position="63"/>
        <end position="74"/>
    </location>
</feature>
<protein>
    <submittedName>
        <fullName evidence="2">Uncharacterized protein</fullName>
    </submittedName>
</protein>
<evidence type="ECO:0000313" key="3">
    <source>
        <dbReference type="Proteomes" id="UP000092154"/>
    </source>
</evidence>
<feature type="compositionally biased region" description="Acidic residues" evidence="1">
    <location>
        <begin position="111"/>
        <end position="123"/>
    </location>
</feature>
<feature type="compositionally biased region" description="Polar residues" evidence="1">
    <location>
        <begin position="7"/>
        <end position="32"/>
    </location>
</feature>
<keyword evidence="3" id="KW-1185">Reference proteome</keyword>